<evidence type="ECO:0000256" key="1">
    <source>
        <dbReference type="SAM" id="MobiDB-lite"/>
    </source>
</evidence>
<comment type="caution">
    <text evidence="3">The sequence shown here is derived from an EMBL/GenBank/DDBJ whole genome shotgun (WGS) entry which is preliminary data.</text>
</comment>
<sequence>MAELAAQRGDRGPFGLLNLHYSPVATNPLRRLDFPDARDRDVNDISEAARPGVWQRWTSSGTARAVALGGVLAAAAVGLAFTLDSDDAHADGDPIPNPDYIPNDEEPDPDGPPVVPVPSSTPQAQPTPELPPQDNHEEFYQVVHKEMFDLNGNRIPEWGVDAPWDMQFRYWEDFNRNGQPDAGEGLQSNLRTGPDGVEVIKDSIIGDVKDVSICLEDTNVDPNVQLVTPQVQCADINPASKTVEIQSLVENKQVTPPSATPGPTPKPTETPGPTPSSTPAVLPPAGGPTPKVEVTPPAGPGPQPLVCPPEFELAGGVALPPEFVGAPAFEIEAKCELIDHDLRQTEQHEEIIEVMTEQHGEQNVILNDIENDVDLLLKRAREYAKQSSEEHADLGKQIGELPGLIEENGGDGLKLWQGLLIGAAGGAGLGGVILGGRLAAIRRKGKRTAP</sequence>
<dbReference type="EMBL" id="MFAY01000037">
    <property type="protein sequence ID" value="OGD88495.1"/>
    <property type="molecule type" value="Genomic_DNA"/>
</dbReference>
<feature type="region of interest" description="Disordered" evidence="1">
    <location>
        <begin position="88"/>
        <end position="134"/>
    </location>
</feature>
<keyword evidence="2" id="KW-1133">Transmembrane helix</keyword>
<keyword evidence="2" id="KW-0812">Transmembrane</keyword>
<evidence type="ECO:0000313" key="4">
    <source>
        <dbReference type="Proteomes" id="UP000178577"/>
    </source>
</evidence>
<feature type="compositionally biased region" description="Low complexity" evidence="1">
    <location>
        <begin position="117"/>
        <end position="127"/>
    </location>
</feature>
<protein>
    <submittedName>
        <fullName evidence="3">Uncharacterized protein</fullName>
    </submittedName>
</protein>
<evidence type="ECO:0000313" key="3">
    <source>
        <dbReference type="EMBL" id="OGD88495.1"/>
    </source>
</evidence>
<dbReference type="Proteomes" id="UP000178577">
    <property type="component" value="Unassembled WGS sequence"/>
</dbReference>
<proteinExistence type="predicted"/>
<reference evidence="3 4" key="1">
    <citation type="journal article" date="2016" name="Nat. Commun.">
        <title>Thousands of microbial genomes shed light on interconnected biogeochemical processes in an aquifer system.</title>
        <authorList>
            <person name="Anantharaman K."/>
            <person name="Brown C.T."/>
            <person name="Hug L.A."/>
            <person name="Sharon I."/>
            <person name="Castelle C.J."/>
            <person name="Probst A.J."/>
            <person name="Thomas B.C."/>
            <person name="Singh A."/>
            <person name="Wilkins M.J."/>
            <person name="Karaoz U."/>
            <person name="Brodie E.L."/>
            <person name="Williams K.H."/>
            <person name="Hubbard S.S."/>
            <person name="Banfield J.F."/>
        </authorList>
    </citation>
    <scope>NUCLEOTIDE SEQUENCE [LARGE SCALE GENOMIC DNA]</scope>
</reference>
<name>A0A1F5G9I5_9BACT</name>
<dbReference type="AlphaFoldDB" id="A0A1F5G9I5"/>
<keyword evidence="2" id="KW-0472">Membrane</keyword>
<accession>A0A1F5G9I5</accession>
<feature type="transmembrane region" description="Helical" evidence="2">
    <location>
        <begin position="415"/>
        <end position="440"/>
    </location>
</feature>
<gene>
    <name evidence="3" type="ORF">A2693_03805</name>
</gene>
<organism evidence="3 4">
    <name type="scientific">Candidatus Curtissbacteria bacterium RIFCSPHIGHO2_01_FULL_40_12</name>
    <dbReference type="NCBI Taxonomy" id="1797710"/>
    <lineage>
        <taxon>Bacteria</taxon>
        <taxon>Candidatus Curtissiibacteriota</taxon>
    </lineage>
</organism>
<feature type="region of interest" description="Disordered" evidence="1">
    <location>
        <begin position="249"/>
        <end position="305"/>
    </location>
</feature>
<feature type="compositionally biased region" description="Pro residues" evidence="1">
    <location>
        <begin position="258"/>
        <end position="287"/>
    </location>
</feature>
<evidence type="ECO:0000256" key="2">
    <source>
        <dbReference type="SAM" id="Phobius"/>
    </source>
</evidence>